<evidence type="ECO:0000256" key="2">
    <source>
        <dbReference type="ARBA" id="ARBA00012438"/>
    </source>
</evidence>
<dbReference type="OrthoDB" id="9797243at2"/>
<organism evidence="9 10">
    <name type="scientific">Stenotrophomonas maltophilia</name>
    <name type="common">Pseudomonas maltophilia</name>
    <name type="synonym">Xanthomonas maltophilia</name>
    <dbReference type="NCBI Taxonomy" id="40324"/>
    <lineage>
        <taxon>Bacteria</taxon>
        <taxon>Pseudomonadati</taxon>
        <taxon>Pseudomonadota</taxon>
        <taxon>Gammaproteobacteria</taxon>
        <taxon>Lysobacterales</taxon>
        <taxon>Lysobacteraceae</taxon>
        <taxon>Stenotrophomonas</taxon>
        <taxon>Stenotrophomonas maltophilia group</taxon>
    </lineage>
</organism>
<dbReference type="EC" id="2.7.13.3" evidence="2"/>
<evidence type="ECO:0000256" key="5">
    <source>
        <dbReference type="ARBA" id="ARBA00022777"/>
    </source>
</evidence>
<dbReference type="SMART" id="SM00388">
    <property type="entry name" value="HisKA"/>
    <property type="match status" value="1"/>
</dbReference>
<dbReference type="PANTHER" id="PTHR43711">
    <property type="entry name" value="TWO-COMPONENT HISTIDINE KINASE"/>
    <property type="match status" value="1"/>
</dbReference>
<evidence type="ECO:0000313" key="10">
    <source>
        <dbReference type="Proteomes" id="UP000198157"/>
    </source>
</evidence>
<dbReference type="GO" id="GO:0000155">
    <property type="term" value="F:phosphorelay sensor kinase activity"/>
    <property type="evidence" value="ECO:0007669"/>
    <property type="project" value="InterPro"/>
</dbReference>
<dbReference type="Gene3D" id="1.10.287.130">
    <property type="match status" value="1"/>
</dbReference>
<dbReference type="Pfam" id="PF02518">
    <property type="entry name" value="HATPase_c"/>
    <property type="match status" value="1"/>
</dbReference>
<dbReference type="SUPFAM" id="SSF47384">
    <property type="entry name" value="Homodimeric domain of signal transducing histidine kinase"/>
    <property type="match status" value="1"/>
</dbReference>
<dbReference type="Gene3D" id="3.30.565.10">
    <property type="entry name" value="Histidine kinase-like ATPase, C-terminal domain"/>
    <property type="match status" value="1"/>
</dbReference>
<sequence>MSVTPHDEELQRLRLEADALRAELEETNQGVLALYAELDQQAEQLREVSELKSRFLSYMSHEFRTPLGSILSMTRLLEDGMDGPLTDEQRRQVRFISASTSELREMVDDLLDLAKIEAGRITISPAWFDLMDLFSALRGMFRPLVEGNQVDLVFEDPPVMPLLYTDDKKLAQILRNFISNALKFTPNGQVVVSTRLEGEAAVRFSVRDTGIGIPAELQSTLFEDFVQVDTPLQKRLRGTGLGLSLCKRFAELLGGHVGVESEVGTGSNFYVVLPLTLATEAAHGES</sequence>
<dbReference type="InterPro" id="IPR003594">
    <property type="entry name" value="HATPase_dom"/>
</dbReference>
<dbReference type="PANTHER" id="PTHR43711:SF31">
    <property type="entry name" value="HISTIDINE KINASE"/>
    <property type="match status" value="1"/>
</dbReference>
<dbReference type="Pfam" id="PF00512">
    <property type="entry name" value="HisKA"/>
    <property type="match status" value="1"/>
</dbReference>
<dbReference type="PRINTS" id="PR00344">
    <property type="entry name" value="BCTRLSENSOR"/>
</dbReference>
<dbReference type="InterPro" id="IPR036890">
    <property type="entry name" value="HATPase_C_sf"/>
</dbReference>
<evidence type="ECO:0000256" key="6">
    <source>
        <dbReference type="ARBA" id="ARBA00023012"/>
    </source>
</evidence>
<feature type="domain" description="Histidine kinase" evidence="8">
    <location>
        <begin position="58"/>
        <end position="277"/>
    </location>
</feature>
<dbReference type="InterPro" id="IPR003661">
    <property type="entry name" value="HisK_dim/P_dom"/>
</dbReference>
<dbReference type="SMART" id="SM00387">
    <property type="entry name" value="HATPase_c"/>
    <property type="match status" value="1"/>
</dbReference>
<keyword evidence="3" id="KW-0597">Phosphoprotein</keyword>
<evidence type="ECO:0000259" key="8">
    <source>
        <dbReference type="PROSITE" id="PS50109"/>
    </source>
</evidence>
<evidence type="ECO:0000256" key="7">
    <source>
        <dbReference type="SAM" id="Coils"/>
    </source>
</evidence>
<gene>
    <name evidence="9" type="ORF">CEE60_19730</name>
</gene>
<feature type="coiled-coil region" evidence="7">
    <location>
        <begin position="10"/>
        <end position="41"/>
    </location>
</feature>
<dbReference type="CDD" id="cd00082">
    <property type="entry name" value="HisKA"/>
    <property type="match status" value="1"/>
</dbReference>
<accession>A0A246HH38</accession>
<dbReference type="AlphaFoldDB" id="A0A246HH38"/>
<keyword evidence="6" id="KW-0902">Two-component regulatory system</keyword>
<dbReference type="InterPro" id="IPR005467">
    <property type="entry name" value="His_kinase_dom"/>
</dbReference>
<dbReference type="Proteomes" id="UP000198157">
    <property type="component" value="Unassembled WGS sequence"/>
</dbReference>
<dbReference type="CDD" id="cd16922">
    <property type="entry name" value="HATPase_EvgS-ArcB-TorS-like"/>
    <property type="match status" value="1"/>
</dbReference>
<dbReference type="EMBL" id="NIVS01000060">
    <property type="protein sequence ID" value="OWQ49351.1"/>
    <property type="molecule type" value="Genomic_DNA"/>
</dbReference>
<comment type="catalytic activity">
    <reaction evidence="1">
        <text>ATP + protein L-histidine = ADP + protein N-phospho-L-histidine.</text>
        <dbReference type="EC" id="2.7.13.3"/>
    </reaction>
</comment>
<reference evidence="9 10" key="1">
    <citation type="submission" date="2017-06" db="EMBL/GenBank/DDBJ databases">
        <authorList>
            <person name="Kim H.J."/>
            <person name="Triplett B.A."/>
        </authorList>
    </citation>
    <scope>NUCLEOTIDE SEQUENCE [LARGE SCALE GENOMIC DNA]</scope>
    <source>
        <strain evidence="9 10">13146</strain>
    </source>
</reference>
<dbReference type="PROSITE" id="PS50109">
    <property type="entry name" value="HIS_KIN"/>
    <property type="match status" value="1"/>
</dbReference>
<keyword evidence="7" id="KW-0175">Coiled coil</keyword>
<evidence type="ECO:0000256" key="4">
    <source>
        <dbReference type="ARBA" id="ARBA00022679"/>
    </source>
</evidence>
<dbReference type="FunFam" id="3.30.565.10:FF:000010">
    <property type="entry name" value="Sensor histidine kinase RcsC"/>
    <property type="match status" value="1"/>
</dbReference>
<keyword evidence="5 9" id="KW-0418">Kinase</keyword>
<dbReference type="InterPro" id="IPR050736">
    <property type="entry name" value="Sensor_HK_Regulatory"/>
</dbReference>
<dbReference type="InterPro" id="IPR004358">
    <property type="entry name" value="Sig_transdc_His_kin-like_C"/>
</dbReference>
<dbReference type="InterPro" id="IPR036097">
    <property type="entry name" value="HisK_dim/P_sf"/>
</dbReference>
<keyword evidence="4" id="KW-0808">Transferase</keyword>
<proteinExistence type="predicted"/>
<evidence type="ECO:0000313" key="9">
    <source>
        <dbReference type="EMBL" id="OWQ49351.1"/>
    </source>
</evidence>
<evidence type="ECO:0000256" key="3">
    <source>
        <dbReference type="ARBA" id="ARBA00022553"/>
    </source>
</evidence>
<protein>
    <recommendedName>
        <fullName evidence="2">histidine kinase</fullName>
        <ecNumber evidence="2">2.7.13.3</ecNumber>
    </recommendedName>
</protein>
<name>A0A246HH38_STEMA</name>
<comment type="caution">
    <text evidence="9">The sequence shown here is derived from an EMBL/GenBank/DDBJ whole genome shotgun (WGS) entry which is preliminary data.</text>
</comment>
<evidence type="ECO:0000256" key="1">
    <source>
        <dbReference type="ARBA" id="ARBA00000085"/>
    </source>
</evidence>
<dbReference type="SUPFAM" id="SSF55874">
    <property type="entry name" value="ATPase domain of HSP90 chaperone/DNA topoisomerase II/histidine kinase"/>
    <property type="match status" value="1"/>
</dbReference>